<reference evidence="2" key="1">
    <citation type="journal article" date="2015" name="Nat. Genet.">
        <title>The genome and transcriptome of the zoonotic hookworm Ancylostoma ceylanicum identify infection-specific gene families.</title>
        <authorList>
            <person name="Schwarz E.M."/>
            <person name="Hu Y."/>
            <person name="Antoshechkin I."/>
            <person name="Miller M.M."/>
            <person name="Sternberg P.W."/>
            <person name="Aroian R.V."/>
        </authorList>
    </citation>
    <scope>NUCLEOTIDE SEQUENCE</scope>
    <source>
        <strain evidence="2">HY135</strain>
    </source>
</reference>
<sequence length="106" mass="11882">MELLQACGPTLYIALARQFSRYLAKCEVPVAWKQSSIILLFKKDGLMLTTRSPDDTSGMLQLLDEESATGTKGVPFENVNEYVYVGRLPNMENDIKPEIARRRTAG</sequence>
<name>A0A016WD74_9BILA</name>
<evidence type="ECO:0000313" key="1">
    <source>
        <dbReference type="EMBL" id="EYC37799.1"/>
    </source>
</evidence>
<gene>
    <name evidence="1" type="primary">Acey_s0765.g2156</name>
    <name evidence="1" type="ORF">Y032_0765g2156</name>
</gene>
<dbReference type="OrthoDB" id="5856459at2759"/>
<organism evidence="1 2">
    <name type="scientific">Ancylostoma ceylanicum</name>
    <dbReference type="NCBI Taxonomy" id="53326"/>
    <lineage>
        <taxon>Eukaryota</taxon>
        <taxon>Metazoa</taxon>
        <taxon>Ecdysozoa</taxon>
        <taxon>Nematoda</taxon>
        <taxon>Chromadorea</taxon>
        <taxon>Rhabditida</taxon>
        <taxon>Rhabditina</taxon>
        <taxon>Rhabditomorpha</taxon>
        <taxon>Strongyloidea</taxon>
        <taxon>Ancylostomatidae</taxon>
        <taxon>Ancylostomatinae</taxon>
        <taxon>Ancylostoma</taxon>
    </lineage>
</organism>
<keyword evidence="2" id="KW-1185">Reference proteome</keyword>
<evidence type="ECO:0000313" key="2">
    <source>
        <dbReference type="Proteomes" id="UP000024635"/>
    </source>
</evidence>
<protein>
    <submittedName>
        <fullName evidence="1">Uncharacterized protein</fullName>
    </submittedName>
</protein>
<accession>A0A016WD74</accession>
<dbReference type="Proteomes" id="UP000024635">
    <property type="component" value="Unassembled WGS sequence"/>
</dbReference>
<dbReference type="EMBL" id="JARK01000365">
    <property type="protein sequence ID" value="EYC37799.1"/>
    <property type="molecule type" value="Genomic_DNA"/>
</dbReference>
<dbReference type="AlphaFoldDB" id="A0A016WD74"/>
<proteinExistence type="predicted"/>
<comment type="caution">
    <text evidence="1">The sequence shown here is derived from an EMBL/GenBank/DDBJ whole genome shotgun (WGS) entry which is preliminary data.</text>
</comment>